<evidence type="ECO:0008006" key="3">
    <source>
        <dbReference type="Google" id="ProtNLM"/>
    </source>
</evidence>
<dbReference type="Gene3D" id="2.60.40.10">
    <property type="entry name" value="Immunoglobulins"/>
    <property type="match status" value="1"/>
</dbReference>
<evidence type="ECO:0000313" key="2">
    <source>
        <dbReference type="EMBL" id="JAS10581.1"/>
    </source>
</evidence>
<organism evidence="2">
    <name type="scientific">Clastoptera arizonana</name>
    <name type="common">Arizona spittle bug</name>
    <dbReference type="NCBI Taxonomy" id="38151"/>
    <lineage>
        <taxon>Eukaryota</taxon>
        <taxon>Metazoa</taxon>
        <taxon>Ecdysozoa</taxon>
        <taxon>Arthropoda</taxon>
        <taxon>Hexapoda</taxon>
        <taxon>Insecta</taxon>
        <taxon>Pterygota</taxon>
        <taxon>Neoptera</taxon>
        <taxon>Paraneoptera</taxon>
        <taxon>Hemiptera</taxon>
        <taxon>Auchenorrhyncha</taxon>
        <taxon>Cercopoidea</taxon>
        <taxon>Clastopteridae</taxon>
        <taxon>Clastoptera</taxon>
    </lineage>
</organism>
<feature type="non-terminal residue" evidence="2">
    <location>
        <position position="99"/>
    </location>
</feature>
<dbReference type="AlphaFoldDB" id="A0A1B6CAR8"/>
<proteinExistence type="predicted"/>
<reference evidence="2" key="1">
    <citation type="submission" date="2015-12" db="EMBL/GenBank/DDBJ databases">
        <title>De novo transcriptome assembly of four potential Pierce s Disease insect vectors from Arizona vineyards.</title>
        <authorList>
            <person name="Tassone E.E."/>
        </authorList>
    </citation>
    <scope>NUCLEOTIDE SEQUENCE</scope>
</reference>
<dbReference type="InterPro" id="IPR013783">
    <property type="entry name" value="Ig-like_fold"/>
</dbReference>
<accession>A0A1B6CAR8</accession>
<feature type="chain" id="PRO_5008580344" description="Ig-like domain-containing protein" evidence="1">
    <location>
        <begin position="27"/>
        <end position="99"/>
    </location>
</feature>
<sequence length="99" mass="11123">MSFIHVVLSPLAILACLLTFSNKGEGVKITEIQVPEFIQNGTTSPVVLDCHYTLDADEDPRGLTVKWFFDEQPTPVYQWAYGYRPQASGQLSGRVNLEY</sequence>
<dbReference type="EMBL" id="GEDC01026717">
    <property type="protein sequence ID" value="JAS10581.1"/>
    <property type="molecule type" value="Transcribed_RNA"/>
</dbReference>
<name>A0A1B6CAR8_9HEMI</name>
<feature type="signal peptide" evidence="1">
    <location>
        <begin position="1"/>
        <end position="26"/>
    </location>
</feature>
<gene>
    <name evidence="2" type="ORF">g.14548</name>
</gene>
<protein>
    <recommendedName>
        <fullName evidence="3">Ig-like domain-containing protein</fullName>
    </recommendedName>
</protein>
<keyword evidence="1" id="KW-0732">Signal</keyword>
<evidence type="ECO:0000256" key="1">
    <source>
        <dbReference type="SAM" id="SignalP"/>
    </source>
</evidence>